<name>A0ABW6QE67_9ACTN</name>
<keyword evidence="3" id="KW-1003">Cell membrane</keyword>
<dbReference type="EMBL" id="JBHVZQ010000037">
    <property type="protein sequence ID" value="MFF1277516.1"/>
    <property type="molecule type" value="Genomic_DNA"/>
</dbReference>
<evidence type="ECO:0000259" key="10">
    <source>
        <dbReference type="PROSITE" id="PS50850"/>
    </source>
</evidence>
<evidence type="ECO:0000256" key="8">
    <source>
        <dbReference type="SAM" id="MobiDB-lite"/>
    </source>
</evidence>
<evidence type="ECO:0000256" key="5">
    <source>
        <dbReference type="ARBA" id="ARBA00022989"/>
    </source>
</evidence>
<evidence type="ECO:0000256" key="1">
    <source>
        <dbReference type="ARBA" id="ARBA00004651"/>
    </source>
</evidence>
<feature type="compositionally biased region" description="Pro residues" evidence="8">
    <location>
        <begin position="501"/>
        <end position="512"/>
    </location>
</feature>
<dbReference type="PANTHER" id="PTHR42718">
    <property type="entry name" value="MAJOR FACILITATOR SUPERFAMILY MULTIDRUG TRANSPORTER MFSC"/>
    <property type="match status" value="1"/>
</dbReference>
<reference evidence="11 12" key="1">
    <citation type="submission" date="2024-09" db="EMBL/GenBank/DDBJ databases">
        <title>The Natural Products Discovery Center: Release of the First 8490 Sequenced Strains for Exploring Actinobacteria Biosynthetic Diversity.</title>
        <authorList>
            <person name="Kalkreuter E."/>
            <person name="Kautsar S.A."/>
            <person name="Yang D."/>
            <person name="Bader C.D."/>
            <person name="Teijaro C.N."/>
            <person name="Fluegel L."/>
            <person name="Davis C.M."/>
            <person name="Simpson J.R."/>
            <person name="Lauterbach L."/>
            <person name="Steele A.D."/>
            <person name="Gui C."/>
            <person name="Meng S."/>
            <person name="Li G."/>
            <person name="Viehrig K."/>
            <person name="Ye F."/>
            <person name="Su P."/>
            <person name="Kiefer A.F."/>
            <person name="Nichols A."/>
            <person name="Cepeda A.J."/>
            <person name="Yan W."/>
            <person name="Fan B."/>
            <person name="Jiang Y."/>
            <person name="Adhikari A."/>
            <person name="Zheng C.-J."/>
            <person name="Schuster L."/>
            <person name="Cowan T.M."/>
            <person name="Smanski M.J."/>
            <person name="Chevrette M.G."/>
            <person name="De Carvalho L.P.S."/>
            <person name="Shen B."/>
        </authorList>
    </citation>
    <scope>NUCLEOTIDE SEQUENCE [LARGE SCALE GENOMIC DNA]</scope>
    <source>
        <strain evidence="11 12">NPDC058328</strain>
    </source>
</reference>
<feature type="transmembrane region" description="Helical" evidence="9">
    <location>
        <begin position="112"/>
        <end position="135"/>
    </location>
</feature>
<accession>A0ABW6QE67</accession>
<feature type="transmembrane region" description="Helical" evidence="9">
    <location>
        <begin position="236"/>
        <end position="253"/>
    </location>
</feature>
<evidence type="ECO:0000313" key="12">
    <source>
        <dbReference type="Proteomes" id="UP001601627"/>
    </source>
</evidence>
<dbReference type="Pfam" id="PF07690">
    <property type="entry name" value="MFS_1"/>
    <property type="match status" value="1"/>
</dbReference>
<keyword evidence="6 9" id="KW-0472">Membrane</keyword>
<feature type="transmembrane region" description="Helical" evidence="9">
    <location>
        <begin position="207"/>
        <end position="224"/>
    </location>
</feature>
<evidence type="ECO:0000256" key="9">
    <source>
        <dbReference type="SAM" id="Phobius"/>
    </source>
</evidence>
<feature type="transmembrane region" description="Helical" evidence="9">
    <location>
        <begin position="370"/>
        <end position="390"/>
    </location>
</feature>
<dbReference type="Proteomes" id="UP001601627">
    <property type="component" value="Unassembled WGS sequence"/>
</dbReference>
<evidence type="ECO:0000313" key="11">
    <source>
        <dbReference type="EMBL" id="MFF1277516.1"/>
    </source>
</evidence>
<dbReference type="InterPro" id="IPR036259">
    <property type="entry name" value="MFS_trans_sf"/>
</dbReference>
<comment type="subcellular location">
    <subcellularLocation>
        <location evidence="1">Cell membrane</location>
        <topology evidence="1">Multi-pass membrane protein</topology>
    </subcellularLocation>
</comment>
<feature type="transmembrane region" description="Helical" evidence="9">
    <location>
        <begin position="21"/>
        <end position="45"/>
    </location>
</feature>
<keyword evidence="4 9" id="KW-0812">Transmembrane</keyword>
<dbReference type="Gene3D" id="1.20.1720.10">
    <property type="entry name" value="Multidrug resistance protein D"/>
    <property type="match status" value="1"/>
</dbReference>
<dbReference type="Gene3D" id="1.20.1250.20">
    <property type="entry name" value="MFS general substrate transporter like domains"/>
    <property type="match status" value="1"/>
</dbReference>
<evidence type="ECO:0000256" key="6">
    <source>
        <dbReference type="ARBA" id="ARBA00023136"/>
    </source>
</evidence>
<dbReference type="NCBIfam" id="TIGR00711">
    <property type="entry name" value="efflux_EmrB"/>
    <property type="match status" value="1"/>
</dbReference>
<feature type="transmembrane region" description="Helical" evidence="9">
    <location>
        <begin position="465"/>
        <end position="484"/>
    </location>
</feature>
<dbReference type="SUPFAM" id="SSF103473">
    <property type="entry name" value="MFS general substrate transporter"/>
    <property type="match status" value="1"/>
</dbReference>
<feature type="transmembrane region" description="Helical" evidence="9">
    <location>
        <begin position="57"/>
        <end position="75"/>
    </location>
</feature>
<feature type="transmembrane region" description="Helical" evidence="9">
    <location>
        <begin position="274"/>
        <end position="298"/>
    </location>
</feature>
<evidence type="ECO:0000256" key="3">
    <source>
        <dbReference type="ARBA" id="ARBA00022475"/>
    </source>
</evidence>
<dbReference type="PANTHER" id="PTHR42718:SF46">
    <property type="entry name" value="BLR6921 PROTEIN"/>
    <property type="match status" value="1"/>
</dbReference>
<feature type="region of interest" description="Disordered" evidence="8">
    <location>
        <begin position="490"/>
        <end position="512"/>
    </location>
</feature>
<dbReference type="PROSITE" id="PS50850">
    <property type="entry name" value="MFS"/>
    <property type="match status" value="1"/>
</dbReference>
<feature type="transmembrane region" description="Helical" evidence="9">
    <location>
        <begin position="87"/>
        <end position="106"/>
    </location>
</feature>
<feature type="transmembrane region" description="Helical" evidence="9">
    <location>
        <begin position="411"/>
        <end position="428"/>
    </location>
</feature>
<protein>
    <submittedName>
        <fullName evidence="11">MFS transporter</fullName>
    </submittedName>
</protein>
<comment type="caution">
    <text evidence="11">The sequence shown here is derived from an EMBL/GenBank/DDBJ whole genome shotgun (WGS) entry which is preliminary data.</text>
</comment>
<feature type="transmembrane region" description="Helical" evidence="9">
    <location>
        <begin position="339"/>
        <end position="358"/>
    </location>
</feature>
<evidence type="ECO:0000256" key="2">
    <source>
        <dbReference type="ARBA" id="ARBA00022448"/>
    </source>
</evidence>
<proteinExistence type="predicted"/>
<feature type="transmembrane region" description="Helical" evidence="9">
    <location>
        <begin position="174"/>
        <end position="195"/>
    </location>
</feature>
<dbReference type="InterPro" id="IPR020846">
    <property type="entry name" value="MFS_dom"/>
</dbReference>
<keyword evidence="2" id="KW-0813">Transport</keyword>
<dbReference type="InterPro" id="IPR004638">
    <property type="entry name" value="EmrB-like"/>
</dbReference>
<dbReference type="CDD" id="cd17321">
    <property type="entry name" value="MFS_MMR_MDR_like"/>
    <property type="match status" value="1"/>
</dbReference>
<dbReference type="RefSeq" id="WP_388239383.1">
    <property type="nucleotide sequence ID" value="NZ_JBHVZQ010000037.1"/>
</dbReference>
<gene>
    <name evidence="11" type="ORF">ACFVZC_29585</name>
</gene>
<keyword evidence="5 9" id="KW-1133">Transmembrane helix</keyword>
<evidence type="ECO:0000256" key="7">
    <source>
        <dbReference type="ARBA" id="ARBA00023251"/>
    </source>
</evidence>
<evidence type="ECO:0000256" key="4">
    <source>
        <dbReference type="ARBA" id="ARBA00022692"/>
    </source>
</evidence>
<feature type="transmembrane region" description="Helical" evidence="9">
    <location>
        <begin position="310"/>
        <end position="327"/>
    </location>
</feature>
<keyword evidence="7" id="KW-0046">Antibiotic resistance</keyword>
<feature type="domain" description="Major facilitator superfamily (MFS) profile" evidence="10">
    <location>
        <begin position="21"/>
        <end position="488"/>
    </location>
</feature>
<keyword evidence="12" id="KW-1185">Reference proteome</keyword>
<sequence length="512" mass="52337">MHAAEQTTTDAPRRTRHPVAALLVIAAAELMVVLDATLVNIALPSIQAGLDVPAGDLAWIVNAYAVAFGGLMLLGGRAGDLFGRRRMFRAGIVVFVLASVLGGAAPGPDLLIISRVLQGVGAAIAAPTALSLITTNFPEGRERNRAMGTYAAMAGVGSTLGLVVGGLLTEYLDWRWVLFVNVPVGLCVLAGTVVLSEADRADGRLDLPGAAAGTAGLLTLTYAITRGGQEGWTDPATGMCLAVAAVLLTAFVLRQARGAHPMLPLRVLRERNRAGTYTVLLLVGVGMFSTFYFLTLYMQHVLGYGAVRTGLAYLPFSAGIGIMAAAGSRLVTRLAPRTLVAPGLAVAAAGMLWMSTLTPQSVYTTTLMPAMFLTALGLGSAFVPLTLGAVRGVAPDDAGSASGLLNTAQQGGGALGLATLATLAAAASDDRLPFADRAYFDALATGDPASLADAREALTHGYTTAFTAAAAVFGAALLVTLAVINAKAPASARPGPRDLTTPPPEAPARPTA</sequence>
<dbReference type="InterPro" id="IPR011701">
    <property type="entry name" value="MFS"/>
</dbReference>
<organism evidence="11 12">
    <name type="scientific">Streptomyces marokkonensis</name>
    <dbReference type="NCBI Taxonomy" id="324855"/>
    <lineage>
        <taxon>Bacteria</taxon>
        <taxon>Bacillati</taxon>
        <taxon>Actinomycetota</taxon>
        <taxon>Actinomycetes</taxon>
        <taxon>Kitasatosporales</taxon>
        <taxon>Streptomycetaceae</taxon>
        <taxon>Streptomyces</taxon>
    </lineage>
</organism>
<feature type="transmembrane region" description="Helical" evidence="9">
    <location>
        <begin position="147"/>
        <end position="168"/>
    </location>
</feature>